<comment type="caution">
    <text evidence="7">The sequence shown here is derived from an EMBL/GenBank/DDBJ whole genome shotgun (WGS) entry which is preliminary data.</text>
</comment>
<dbReference type="SUPFAM" id="SSF48371">
    <property type="entry name" value="ARM repeat"/>
    <property type="match status" value="1"/>
</dbReference>
<dbReference type="Pfam" id="PF08167">
    <property type="entry name" value="RIX1"/>
    <property type="match status" value="1"/>
</dbReference>
<dbReference type="InterPro" id="IPR016024">
    <property type="entry name" value="ARM-type_fold"/>
</dbReference>
<dbReference type="Proteomes" id="UP000292702">
    <property type="component" value="Unassembled WGS sequence"/>
</dbReference>
<comment type="subcellular location">
    <subcellularLocation>
        <location evidence="1">Nucleus</location>
    </subcellularLocation>
</comment>
<feature type="compositionally biased region" description="Polar residues" evidence="5">
    <location>
        <begin position="598"/>
        <end position="607"/>
    </location>
</feature>
<feature type="domain" description="Pre-rRNA-processing protein RIX1 N-terminal" evidence="6">
    <location>
        <begin position="9"/>
        <end position="192"/>
    </location>
</feature>
<feature type="region of interest" description="Disordered" evidence="5">
    <location>
        <begin position="640"/>
        <end position="734"/>
    </location>
</feature>
<gene>
    <name evidence="7" type="ORF">EIP91_005934</name>
</gene>
<dbReference type="EMBL" id="RWJN01000032">
    <property type="protein sequence ID" value="TCD69857.1"/>
    <property type="molecule type" value="Genomic_DNA"/>
</dbReference>
<evidence type="ECO:0000256" key="4">
    <source>
        <dbReference type="ARBA" id="ARBA00023242"/>
    </source>
</evidence>
<evidence type="ECO:0000256" key="3">
    <source>
        <dbReference type="ARBA" id="ARBA00021502"/>
    </source>
</evidence>
<keyword evidence="4" id="KW-0539">Nucleus</keyword>
<evidence type="ECO:0000313" key="8">
    <source>
        <dbReference type="Proteomes" id="UP000292702"/>
    </source>
</evidence>
<dbReference type="AlphaFoldDB" id="A0A4V2MXE9"/>
<evidence type="ECO:0000256" key="5">
    <source>
        <dbReference type="SAM" id="MobiDB-lite"/>
    </source>
</evidence>
<dbReference type="GO" id="GO:0006364">
    <property type="term" value="P:rRNA processing"/>
    <property type="evidence" value="ECO:0007669"/>
    <property type="project" value="TreeGrafter"/>
</dbReference>
<feature type="compositionally biased region" description="Acidic residues" evidence="5">
    <location>
        <begin position="712"/>
        <end position="734"/>
    </location>
</feature>
<accession>A0A4V2MXE9</accession>
<dbReference type="OrthoDB" id="20900at2759"/>
<evidence type="ECO:0000256" key="1">
    <source>
        <dbReference type="ARBA" id="ARBA00004123"/>
    </source>
</evidence>
<protein>
    <recommendedName>
        <fullName evidence="3">Pre-rRNA-processing protein RIX1</fullName>
    </recommendedName>
</protein>
<dbReference type="STRING" id="92696.A0A4V2MXE9"/>
<dbReference type="PANTHER" id="PTHR34105">
    <property type="entry name" value="PROLINE-, GLUTAMIC ACID- AND LEUCINE-RICH PROTEIN 1"/>
    <property type="match status" value="1"/>
</dbReference>
<organism evidence="7 8">
    <name type="scientific">Steccherinum ochraceum</name>
    <dbReference type="NCBI Taxonomy" id="92696"/>
    <lineage>
        <taxon>Eukaryota</taxon>
        <taxon>Fungi</taxon>
        <taxon>Dikarya</taxon>
        <taxon>Basidiomycota</taxon>
        <taxon>Agaricomycotina</taxon>
        <taxon>Agaricomycetes</taxon>
        <taxon>Polyporales</taxon>
        <taxon>Steccherinaceae</taxon>
        <taxon>Steccherinum</taxon>
    </lineage>
</organism>
<sequence>MEPSQSLKTLLQVHLANDAHAVLHLPYVLSTLDAEALRSQEHLQKWIARLSSLLTSKDGGARWAGLCLAFQTAHLSKDLMVECAQTWVGATIPLLSKPEPLPVWKAAIRLMRRVFTGAMDVPEYQRQVCTPNVPKFSLALVAVGQKTSDVELKVLVFETLTHLIPVYPSLHRPSQNALSNFAMLYLNGSAPQSLPVPIVEGASKLYSVLHHMGGKVGAATQWRKSVDDTLSFCWGAISSLRTTFPANNTGISPAPAQGDPVTGVPLNLDRLRIGVLVLRDLLQYVYPDIDTLLSLTSSNKFIKFPAVSVTPQIHEYGCKLVDALVMCAQHLVVPHYSQLLFYLTHHLEQRYAPSHRLNFLRTTHTLLSKCGLLHDSLLPSRLARAVLPSVTIILAPKSEVQGEVDAASGSTKGRKGKKRARGYEGDEVFKMTRSVICPSDEEGQVVLSALTVLQDLLKSGPLSPAVHSLTVRVVLSLYISLPHIPLSLLSADVALHTELSRAVKNICVEFSSGTTSTMSKSLGLVVGTSMQNGSSQDTFRNLDLLLHPRVPPLVRSLPHLETLSLFRAEEGQEELEARQALHLGAHHELEPPTEPPTGSATPVSTASLDPAVRPPSSASQVPLVTSAVAPPTRIQPAATGLMRQSQSVAFQQEPPKLPSAPPSSSAAPTVDRPETHTVAGSSSSIQAPVRSTNPSSTTAVEPTPADVRMVVEDEEDEDEPMPSIDAESDSDEED</sequence>
<name>A0A4V2MXE9_9APHY</name>
<keyword evidence="8" id="KW-1185">Reference proteome</keyword>
<evidence type="ECO:0000259" key="6">
    <source>
        <dbReference type="Pfam" id="PF08167"/>
    </source>
</evidence>
<feature type="compositionally biased region" description="Polar residues" evidence="5">
    <location>
        <begin position="678"/>
        <end position="700"/>
    </location>
</feature>
<dbReference type="PANTHER" id="PTHR34105:SF1">
    <property type="entry name" value="PROLINE-, GLUTAMIC ACID- AND LEUCINE-RICH PROTEIN 1"/>
    <property type="match status" value="1"/>
</dbReference>
<dbReference type="GO" id="GO:0005634">
    <property type="term" value="C:nucleus"/>
    <property type="evidence" value="ECO:0007669"/>
    <property type="project" value="UniProtKB-SubCell"/>
</dbReference>
<dbReference type="InterPro" id="IPR012583">
    <property type="entry name" value="RIX1_N"/>
</dbReference>
<evidence type="ECO:0000256" key="2">
    <source>
        <dbReference type="ARBA" id="ARBA00010511"/>
    </source>
</evidence>
<proteinExistence type="inferred from homology"/>
<evidence type="ECO:0000313" key="7">
    <source>
        <dbReference type="EMBL" id="TCD69857.1"/>
    </source>
</evidence>
<comment type="similarity">
    <text evidence="2">Belongs to the RIX1/PELP1 family.</text>
</comment>
<feature type="region of interest" description="Disordered" evidence="5">
    <location>
        <begin position="588"/>
        <end position="624"/>
    </location>
</feature>
<reference evidence="7 8" key="1">
    <citation type="submission" date="2018-11" db="EMBL/GenBank/DDBJ databases">
        <title>Genome assembly of Steccherinum ochraceum LE-BIN_3174, the white-rot fungus of the Steccherinaceae family (The Residual Polyporoid clade, Polyporales, Basidiomycota).</title>
        <authorList>
            <person name="Fedorova T.V."/>
            <person name="Glazunova O.A."/>
            <person name="Landesman E.O."/>
            <person name="Moiseenko K.V."/>
            <person name="Psurtseva N.V."/>
            <person name="Savinova O.S."/>
            <person name="Shakhova N.V."/>
            <person name="Tyazhelova T.V."/>
            <person name="Vasina D.V."/>
        </authorList>
    </citation>
    <scope>NUCLEOTIDE SEQUENCE [LARGE SCALE GENOMIC DNA]</scope>
    <source>
        <strain evidence="7 8">LE-BIN_3174</strain>
    </source>
</reference>